<keyword evidence="8" id="KW-1185">Reference proteome</keyword>
<dbReference type="GO" id="GO:0005524">
    <property type="term" value="F:ATP binding"/>
    <property type="evidence" value="ECO:0007669"/>
    <property type="project" value="UniProtKB-KW"/>
</dbReference>
<evidence type="ECO:0000256" key="3">
    <source>
        <dbReference type="ARBA" id="ARBA00022840"/>
    </source>
</evidence>
<name>A0AAW0JVN1_QUESU</name>
<keyword evidence="5" id="KW-0030">Aminoacyl-tRNA synthetase</keyword>
<keyword evidence="1 7" id="KW-0436">Ligase</keyword>
<feature type="domain" description="Aminoacyl-tRNA synthetase class Ia" evidence="6">
    <location>
        <begin position="13"/>
        <end position="101"/>
    </location>
</feature>
<protein>
    <submittedName>
        <fullName evidence="7">Isoleucine--trna ligase</fullName>
    </submittedName>
</protein>
<dbReference type="EMBL" id="PKMF04000464">
    <property type="protein sequence ID" value="KAK7830291.1"/>
    <property type="molecule type" value="Genomic_DNA"/>
</dbReference>
<gene>
    <name evidence="7" type="ORF">CFP56_028350</name>
</gene>
<keyword evidence="3" id="KW-0067">ATP-binding</keyword>
<comment type="caution">
    <text evidence="7">The sequence shown here is derived from an EMBL/GenBank/DDBJ whole genome shotgun (WGS) entry which is preliminary data.</text>
</comment>
<dbReference type="PANTHER" id="PTHR42780">
    <property type="entry name" value="SOLEUCYL-TRNA SYNTHETASE"/>
    <property type="match status" value="1"/>
</dbReference>
<evidence type="ECO:0000259" key="6">
    <source>
        <dbReference type="Pfam" id="PF00133"/>
    </source>
</evidence>
<dbReference type="GO" id="GO:0004822">
    <property type="term" value="F:isoleucine-tRNA ligase activity"/>
    <property type="evidence" value="ECO:0007669"/>
    <property type="project" value="InterPro"/>
</dbReference>
<evidence type="ECO:0000256" key="2">
    <source>
        <dbReference type="ARBA" id="ARBA00022741"/>
    </source>
</evidence>
<dbReference type="GO" id="GO:0006428">
    <property type="term" value="P:isoleucyl-tRNA aminoacylation"/>
    <property type="evidence" value="ECO:0007669"/>
    <property type="project" value="TreeGrafter"/>
</dbReference>
<sequence length="137" mass="15600">MVTASGGLGGDTEIKAFEIQLDWTKDSPEYVFYDCPPFATGLPHYDHIPAGTIKDIVTWYQSMNDFHVTRRFGWDCHGLLVENEIDRRLNLKKRDDVLKLGILVPDPIHDRREGDLALNPGVASKKHNKKDQDIKVL</sequence>
<evidence type="ECO:0000256" key="5">
    <source>
        <dbReference type="ARBA" id="ARBA00023146"/>
    </source>
</evidence>
<organism evidence="7 8">
    <name type="scientific">Quercus suber</name>
    <name type="common">Cork oak</name>
    <dbReference type="NCBI Taxonomy" id="58331"/>
    <lineage>
        <taxon>Eukaryota</taxon>
        <taxon>Viridiplantae</taxon>
        <taxon>Streptophyta</taxon>
        <taxon>Embryophyta</taxon>
        <taxon>Tracheophyta</taxon>
        <taxon>Spermatophyta</taxon>
        <taxon>Magnoliopsida</taxon>
        <taxon>eudicotyledons</taxon>
        <taxon>Gunneridae</taxon>
        <taxon>Pentapetalae</taxon>
        <taxon>rosids</taxon>
        <taxon>fabids</taxon>
        <taxon>Fagales</taxon>
        <taxon>Fagaceae</taxon>
        <taxon>Quercus</taxon>
    </lineage>
</organism>
<evidence type="ECO:0000313" key="8">
    <source>
        <dbReference type="Proteomes" id="UP000237347"/>
    </source>
</evidence>
<keyword evidence="4" id="KW-0648">Protein biosynthesis</keyword>
<dbReference type="PANTHER" id="PTHR42780:SF1">
    <property type="entry name" value="ISOLEUCINE--TRNA LIGASE, CYTOPLASMIC"/>
    <property type="match status" value="1"/>
</dbReference>
<dbReference type="InterPro" id="IPR023586">
    <property type="entry name" value="Ile-tRNA-ligase_type2"/>
</dbReference>
<evidence type="ECO:0000256" key="1">
    <source>
        <dbReference type="ARBA" id="ARBA00022598"/>
    </source>
</evidence>
<keyword evidence="2" id="KW-0547">Nucleotide-binding</keyword>
<proteinExistence type="predicted"/>
<dbReference type="Gene3D" id="3.40.50.620">
    <property type="entry name" value="HUPs"/>
    <property type="match status" value="1"/>
</dbReference>
<dbReference type="InterPro" id="IPR002300">
    <property type="entry name" value="aa-tRNA-synth_Ia"/>
</dbReference>
<reference evidence="7 8" key="1">
    <citation type="journal article" date="2018" name="Sci. Data">
        <title>The draft genome sequence of cork oak.</title>
        <authorList>
            <person name="Ramos A.M."/>
            <person name="Usie A."/>
            <person name="Barbosa P."/>
            <person name="Barros P.M."/>
            <person name="Capote T."/>
            <person name="Chaves I."/>
            <person name="Simoes F."/>
            <person name="Abreu I."/>
            <person name="Carrasquinho I."/>
            <person name="Faro C."/>
            <person name="Guimaraes J.B."/>
            <person name="Mendonca D."/>
            <person name="Nobrega F."/>
            <person name="Rodrigues L."/>
            <person name="Saibo N.J.M."/>
            <person name="Varela M.C."/>
            <person name="Egas C."/>
            <person name="Matos J."/>
            <person name="Miguel C.M."/>
            <person name="Oliveira M.M."/>
            <person name="Ricardo C.P."/>
            <person name="Goncalves S."/>
        </authorList>
    </citation>
    <scope>NUCLEOTIDE SEQUENCE [LARGE SCALE GENOMIC DNA]</scope>
    <source>
        <strain evidence="8">cv. HL8</strain>
    </source>
</reference>
<dbReference type="AlphaFoldDB" id="A0AAW0JVN1"/>
<dbReference type="InterPro" id="IPR014729">
    <property type="entry name" value="Rossmann-like_a/b/a_fold"/>
</dbReference>
<dbReference type="Pfam" id="PF00133">
    <property type="entry name" value="tRNA-synt_1"/>
    <property type="match status" value="1"/>
</dbReference>
<evidence type="ECO:0000313" key="7">
    <source>
        <dbReference type="EMBL" id="KAK7830291.1"/>
    </source>
</evidence>
<accession>A0AAW0JVN1</accession>
<dbReference type="SUPFAM" id="SSF52374">
    <property type="entry name" value="Nucleotidylyl transferase"/>
    <property type="match status" value="1"/>
</dbReference>
<evidence type="ECO:0000256" key="4">
    <source>
        <dbReference type="ARBA" id="ARBA00022917"/>
    </source>
</evidence>
<dbReference type="Proteomes" id="UP000237347">
    <property type="component" value="Unassembled WGS sequence"/>
</dbReference>